<evidence type="ECO:0000313" key="3">
    <source>
        <dbReference type="Proteomes" id="UP001054945"/>
    </source>
</evidence>
<gene>
    <name evidence="2" type="ORF">CEXT_112181</name>
</gene>
<evidence type="ECO:0000256" key="1">
    <source>
        <dbReference type="SAM" id="MobiDB-lite"/>
    </source>
</evidence>
<protein>
    <submittedName>
        <fullName evidence="2">Uncharacterized protein</fullName>
    </submittedName>
</protein>
<proteinExistence type="predicted"/>
<name>A0AAV4NJK1_CAEEX</name>
<keyword evidence="3" id="KW-1185">Reference proteome</keyword>
<evidence type="ECO:0000313" key="2">
    <source>
        <dbReference type="EMBL" id="GIX83487.1"/>
    </source>
</evidence>
<accession>A0AAV4NJK1</accession>
<dbReference type="EMBL" id="BPLR01020872">
    <property type="protein sequence ID" value="GIX83487.1"/>
    <property type="molecule type" value="Genomic_DNA"/>
</dbReference>
<dbReference type="AlphaFoldDB" id="A0AAV4NJK1"/>
<dbReference type="Proteomes" id="UP001054945">
    <property type="component" value="Unassembled WGS sequence"/>
</dbReference>
<sequence length="112" mass="12372">MAKIRQKKPPNHADAVRDEENPVPQSRARSLGGKAVLFGRGFPFPHCYGLSATSDSFSLTLFLATYIRIDTGPLLSLVSSLPLLYVYEQASNSPSHAVCCTPIVRPFFPHWI</sequence>
<comment type="caution">
    <text evidence="2">The sequence shown here is derived from an EMBL/GenBank/DDBJ whole genome shotgun (WGS) entry which is preliminary data.</text>
</comment>
<feature type="region of interest" description="Disordered" evidence="1">
    <location>
        <begin position="1"/>
        <end position="28"/>
    </location>
</feature>
<reference evidence="2 3" key="1">
    <citation type="submission" date="2021-06" db="EMBL/GenBank/DDBJ databases">
        <title>Caerostris extrusa draft genome.</title>
        <authorList>
            <person name="Kono N."/>
            <person name="Arakawa K."/>
        </authorList>
    </citation>
    <scope>NUCLEOTIDE SEQUENCE [LARGE SCALE GENOMIC DNA]</scope>
</reference>
<feature type="compositionally biased region" description="Basic residues" evidence="1">
    <location>
        <begin position="1"/>
        <end position="10"/>
    </location>
</feature>
<organism evidence="2 3">
    <name type="scientific">Caerostris extrusa</name>
    <name type="common">Bark spider</name>
    <name type="synonym">Caerostris bankana</name>
    <dbReference type="NCBI Taxonomy" id="172846"/>
    <lineage>
        <taxon>Eukaryota</taxon>
        <taxon>Metazoa</taxon>
        <taxon>Ecdysozoa</taxon>
        <taxon>Arthropoda</taxon>
        <taxon>Chelicerata</taxon>
        <taxon>Arachnida</taxon>
        <taxon>Araneae</taxon>
        <taxon>Araneomorphae</taxon>
        <taxon>Entelegynae</taxon>
        <taxon>Araneoidea</taxon>
        <taxon>Araneidae</taxon>
        <taxon>Caerostris</taxon>
    </lineage>
</organism>